<reference evidence="1 2" key="1">
    <citation type="submission" date="2020-08" db="EMBL/GenBank/DDBJ databases">
        <title>A Genomic Blueprint of the Chicken Gut Microbiome.</title>
        <authorList>
            <person name="Gilroy R."/>
            <person name="Ravi A."/>
            <person name="Getino M."/>
            <person name="Pursley I."/>
            <person name="Horton D.L."/>
            <person name="Alikhan N.-F."/>
            <person name="Baker D."/>
            <person name="Gharbi K."/>
            <person name="Hall N."/>
            <person name="Watson M."/>
            <person name="Adriaenssens E.M."/>
            <person name="Foster-Nyarko E."/>
            <person name="Jarju S."/>
            <person name="Secka A."/>
            <person name="Antonio M."/>
            <person name="Oren A."/>
            <person name="Chaudhuri R."/>
            <person name="La Ragione R.M."/>
            <person name="Hildebrand F."/>
            <person name="Pallen M.J."/>
        </authorList>
    </citation>
    <scope>NUCLEOTIDE SEQUENCE [LARGE SCALE GENOMIC DNA]</scope>
    <source>
        <strain evidence="1 2">Sa1YUN3</strain>
    </source>
</reference>
<proteinExistence type="predicted"/>
<dbReference type="GO" id="GO:0032259">
    <property type="term" value="P:methylation"/>
    <property type="evidence" value="ECO:0007669"/>
    <property type="project" value="UniProtKB-KW"/>
</dbReference>
<sequence>IFASEEIRNGVLSFTNSAVAYEELTAIAPTLNFEVGQIATLPIVAELAQSADDNANNLICIARQDWDSYETSWDYQQSALLSQSHDGSLEQASALLSQQWQTLSEEQRQREIRNNELVADAYGVRDDVPCDVPLERVSLKRNSAFVYPDKTPAERDELFARDVVKEFISYAVGCMFGRYSIDKPGLILASQGETVDDFRERVPDTRFEPDRDNVIPVTEVDCFEDDIVSRFRRFLEVTFGSDHLAENLAYIERTLGEPLRKYFVNDFYNDHVAMYKNRPIYWQYSSRTDNKGAFKALVYMHRYTLATTHTVLEYLRDFTAKIADQANQLERSDRAKDKHEAEKLHKAVTECKAYEDNVLYPLATRNLEIDLDDGVLVNYLRMGQALRTIPAIEKKRKDVATWIWPVHPLMSGQ</sequence>
<comment type="caution">
    <text evidence="1">The sequence shown here is derived from an EMBL/GenBank/DDBJ whole genome shotgun (WGS) entry which is preliminary data.</text>
</comment>
<dbReference type="EMBL" id="JACSPQ010000059">
    <property type="protein sequence ID" value="MBD8003398.1"/>
    <property type="molecule type" value="Genomic_DNA"/>
</dbReference>
<dbReference type="GO" id="GO:0008168">
    <property type="term" value="F:methyltransferase activity"/>
    <property type="evidence" value="ECO:0007669"/>
    <property type="project" value="UniProtKB-KW"/>
</dbReference>
<keyword evidence="1" id="KW-0489">Methyltransferase</keyword>
<name>A0ABR8VF34_9BACT</name>
<keyword evidence="1" id="KW-0808">Transferase</keyword>
<organism evidence="1 2">
    <name type="scientific">Phocaeicola faecium</name>
    <dbReference type="NCBI Taxonomy" id="2762213"/>
    <lineage>
        <taxon>Bacteria</taxon>
        <taxon>Pseudomonadati</taxon>
        <taxon>Bacteroidota</taxon>
        <taxon>Bacteroidia</taxon>
        <taxon>Bacteroidales</taxon>
        <taxon>Bacteroidaceae</taxon>
        <taxon>Phocaeicola</taxon>
    </lineage>
</organism>
<gene>
    <name evidence="1" type="ORF">H9626_14525</name>
</gene>
<feature type="non-terminal residue" evidence="1">
    <location>
        <position position="1"/>
    </location>
</feature>
<dbReference type="Proteomes" id="UP000616346">
    <property type="component" value="Unassembled WGS sequence"/>
</dbReference>
<protein>
    <submittedName>
        <fullName evidence="1">Class I SAM-dependent DNA methyltransferase</fullName>
    </submittedName>
</protein>
<keyword evidence="2" id="KW-1185">Reference proteome</keyword>
<evidence type="ECO:0000313" key="1">
    <source>
        <dbReference type="EMBL" id="MBD8003398.1"/>
    </source>
</evidence>
<accession>A0ABR8VF34</accession>
<evidence type="ECO:0000313" key="2">
    <source>
        <dbReference type="Proteomes" id="UP000616346"/>
    </source>
</evidence>